<proteinExistence type="predicted"/>
<dbReference type="EMBL" id="CP024087">
    <property type="protein sequence ID" value="AYF30492.1"/>
    <property type="molecule type" value="Genomic_DNA"/>
</dbReference>
<evidence type="ECO:0000313" key="1">
    <source>
        <dbReference type="EMBL" id="AYF30492.1"/>
    </source>
</evidence>
<reference evidence="1 2" key="1">
    <citation type="submission" date="2017-10" db="EMBL/GenBank/DDBJ databases">
        <title>Integration of genomic and chemical information greatly accelerates assignment of the full stereostructure of myelolactone, a potent inhibitor of myeloma from a marine-derived Micromonospora.</title>
        <authorList>
            <person name="Kim M.C."/>
            <person name="Machado H."/>
            <person name="Jensen P.R."/>
            <person name="Fenical W."/>
        </authorList>
    </citation>
    <scope>NUCLEOTIDE SEQUENCE [LARGE SCALE GENOMIC DNA]</scope>
    <source>
        <strain evidence="1 2">CNY-010</strain>
    </source>
</reference>
<accession>A0A386WRF6</accession>
<dbReference type="Gene3D" id="6.20.350.10">
    <property type="match status" value="1"/>
</dbReference>
<dbReference type="AlphaFoldDB" id="A0A386WRF6"/>
<dbReference type="RefSeq" id="WP_120572218.1">
    <property type="nucleotide sequence ID" value="NZ_CP024087.1"/>
</dbReference>
<protein>
    <submittedName>
        <fullName evidence="1">Uncharacterized protein</fullName>
    </submittedName>
</protein>
<organism evidence="1 2">
    <name type="scientific">Micromonospora tulbaghiae</name>
    <dbReference type="NCBI Taxonomy" id="479978"/>
    <lineage>
        <taxon>Bacteria</taxon>
        <taxon>Bacillati</taxon>
        <taxon>Actinomycetota</taxon>
        <taxon>Actinomycetes</taxon>
        <taxon>Micromonosporales</taxon>
        <taxon>Micromonosporaceae</taxon>
        <taxon>Micromonospora</taxon>
    </lineage>
</organism>
<sequence>MSESSIELLAVLQSGSLMEALAALEHERWSHWQRYLHSQCRPVSDGSLVIPAELVARWAEQMATPYAQLSEEEKDSDREQVGRYLPVIAAALRQNLIK</sequence>
<evidence type="ECO:0000313" key="2">
    <source>
        <dbReference type="Proteomes" id="UP000267804"/>
    </source>
</evidence>
<gene>
    <name evidence="1" type="ORF">CSH63_24195</name>
</gene>
<name>A0A386WRF6_9ACTN</name>
<dbReference type="KEGG" id="mtua:CSH63_24195"/>
<dbReference type="Proteomes" id="UP000267804">
    <property type="component" value="Chromosome"/>
</dbReference>